<evidence type="ECO:0000313" key="6">
    <source>
        <dbReference type="Proteomes" id="UP000053820"/>
    </source>
</evidence>
<keyword evidence="2" id="KW-0274">FAD</keyword>
<dbReference type="GO" id="GO:0044550">
    <property type="term" value="P:secondary metabolite biosynthetic process"/>
    <property type="evidence" value="ECO:0007669"/>
    <property type="project" value="TreeGrafter"/>
</dbReference>
<dbReference type="PANTHER" id="PTHR46720">
    <property type="entry name" value="HYDROXYLASE, PUTATIVE (AFU_ORTHOLOGUE AFUA_3G01460)-RELATED"/>
    <property type="match status" value="1"/>
</dbReference>
<proteinExistence type="predicted"/>
<dbReference type="SUPFAM" id="SSF54373">
    <property type="entry name" value="FAD-linked reductases, C-terminal domain"/>
    <property type="match status" value="1"/>
</dbReference>
<evidence type="ECO:0000313" key="5">
    <source>
        <dbReference type="EMBL" id="KIJ65067.1"/>
    </source>
</evidence>
<dbReference type="InterPro" id="IPR002938">
    <property type="entry name" value="FAD-bd"/>
</dbReference>
<name>A0A0C9WGA1_9AGAM</name>
<keyword evidence="3" id="KW-0560">Oxidoreductase</keyword>
<dbReference type="AlphaFoldDB" id="A0A0C9WGA1"/>
<dbReference type="EMBL" id="KN839844">
    <property type="protein sequence ID" value="KIJ65067.1"/>
    <property type="molecule type" value="Genomic_DNA"/>
</dbReference>
<keyword evidence="1" id="KW-0285">Flavoprotein</keyword>
<gene>
    <name evidence="5" type="ORF">HYDPIDRAFT_152978</name>
</gene>
<feature type="domain" description="FAD-binding" evidence="4">
    <location>
        <begin position="7"/>
        <end position="367"/>
    </location>
</feature>
<sequence>MAYSKEFQVAIVGGGMCGLACAVYLSRAGVKVDLFESASKFGEVGAGVGLGPNALRALDDLGLTEAMLAHADQEVPDQRPFRFVSGLPGHEHIHDYEALPEDLGLGIHRAAFLDALVDLVDPAITHFNKRCTSVSLNGSRPVVHFRDGTTFEADIVLGADGIRSTVRQAVTGDPVGTKRVVFTRTVAYRALLPYEDIKRAGVTWDLTDRPFCVVGVDKHIITFPIKNGKIINVVVFCTNRSIREGSVEIPLNQWVTPAAEQEILDAYADCGPEVQRLLSLIENPSKWSIHSVDPPLTTFVKGSIALVGDAAHGMCPHLGAGVGQGFEDSLVICKLLTHPETDMSNVLDVLRAYDQVRRQRANLVLKRSGEAGDRYESLHEGDNTVTIENLRSELSDQWAFVHHHDLRADIGTAVEILRRDGGFK</sequence>
<protein>
    <recommendedName>
        <fullName evidence="4">FAD-binding domain-containing protein</fullName>
    </recommendedName>
</protein>
<dbReference type="Gene3D" id="3.50.50.60">
    <property type="entry name" value="FAD/NAD(P)-binding domain"/>
    <property type="match status" value="1"/>
</dbReference>
<evidence type="ECO:0000256" key="1">
    <source>
        <dbReference type="ARBA" id="ARBA00022630"/>
    </source>
</evidence>
<evidence type="ECO:0000256" key="2">
    <source>
        <dbReference type="ARBA" id="ARBA00022827"/>
    </source>
</evidence>
<dbReference type="PRINTS" id="PR00420">
    <property type="entry name" value="RNGMNOXGNASE"/>
</dbReference>
<dbReference type="OrthoDB" id="417877at2759"/>
<dbReference type="Pfam" id="PF01494">
    <property type="entry name" value="FAD_binding_3"/>
    <property type="match status" value="1"/>
</dbReference>
<organism evidence="5 6">
    <name type="scientific">Hydnomerulius pinastri MD-312</name>
    <dbReference type="NCBI Taxonomy" id="994086"/>
    <lineage>
        <taxon>Eukaryota</taxon>
        <taxon>Fungi</taxon>
        <taxon>Dikarya</taxon>
        <taxon>Basidiomycota</taxon>
        <taxon>Agaricomycotina</taxon>
        <taxon>Agaricomycetes</taxon>
        <taxon>Agaricomycetidae</taxon>
        <taxon>Boletales</taxon>
        <taxon>Boletales incertae sedis</taxon>
        <taxon>Leucogyrophana</taxon>
    </lineage>
</organism>
<dbReference type="PANTHER" id="PTHR46720:SF3">
    <property type="entry name" value="FAD-BINDING DOMAIN-CONTAINING PROTEIN-RELATED"/>
    <property type="match status" value="1"/>
</dbReference>
<dbReference type="HOGENOM" id="CLU_009665_6_3_1"/>
<dbReference type="Proteomes" id="UP000053820">
    <property type="component" value="Unassembled WGS sequence"/>
</dbReference>
<dbReference type="InterPro" id="IPR036188">
    <property type="entry name" value="FAD/NAD-bd_sf"/>
</dbReference>
<accession>A0A0C9WGA1</accession>
<keyword evidence="6" id="KW-1185">Reference proteome</keyword>
<dbReference type="SUPFAM" id="SSF51905">
    <property type="entry name" value="FAD/NAD(P)-binding domain"/>
    <property type="match status" value="1"/>
</dbReference>
<evidence type="ECO:0000256" key="3">
    <source>
        <dbReference type="ARBA" id="ARBA00023002"/>
    </source>
</evidence>
<dbReference type="InterPro" id="IPR051104">
    <property type="entry name" value="FAD_monoxygenase"/>
</dbReference>
<reference evidence="5 6" key="1">
    <citation type="submission" date="2014-04" db="EMBL/GenBank/DDBJ databases">
        <title>Evolutionary Origins and Diversification of the Mycorrhizal Mutualists.</title>
        <authorList>
            <consortium name="DOE Joint Genome Institute"/>
            <consortium name="Mycorrhizal Genomics Consortium"/>
            <person name="Kohler A."/>
            <person name="Kuo A."/>
            <person name="Nagy L.G."/>
            <person name="Floudas D."/>
            <person name="Copeland A."/>
            <person name="Barry K.W."/>
            <person name="Cichocki N."/>
            <person name="Veneault-Fourrey C."/>
            <person name="LaButti K."/>
            <person name="Lindquist E.A."/>
            <person name="Lipzen A."/>
            <person name="Lundell T."/>
            <person name="Morin E."/>
            <person name="Murat C."/>
            <person name="Riley R."/>
            <person name="Ohm R."/>
            <person name="Sun H."/>
            <person name="Tunlid A."/>
            <person name="Henrissat B."/>
            <person name="Grigoriev I.V."/>
            <person name="Hibbett D.S."/>
            <person name="Martin F."/>
        </authorList>
    </citation>
    <scope>NUCLEOTIDE SEQUENCE [LARGE SCALE GENOMIC DNA]</scope>
    <source>
        <strain evidence="5 6">MD-312</strain>
    </source>
</reference>
<evidence type="ECO:0000259" key="4">
    <source>
        <dbReference type="Pfam" id="PF01494"/>
    </source>
</evidence>
<dbReference type="GO" id="GO:0071949">
    <property type="term" value="F:FAD binding"/>
    <property type="evidence" value="ECO:0007669"/>
    <property type="project" value="InterPro"/>
</dbReference>
<dbReference type="GO" id="GO:0016491">
    <property type="term" value="F:oxidoreductase activity"/>
    <property type="evidence" value="ECO:0007669"/>
    <property type="project" value="UniProtKB-KW"/>
</dbReference>